<feature type="compositionally biased region" description="Polar residues" evidence="2">
    <location>
        <begin position="1019"/>
        <end position="1033"/>
    </location>
</feature>
<dbReference type="OrthoDB" id="6022054at2759"/>
<feature type="compositionally biased region" description="Polar residues" evidence="2">
    <location>
        <begin position="481"/>
        <end position="510"/>
    </location>
</feature>
<feature type="compositionally biased region" description="Basic and acidic residues" evidence="2">
    <location>
        <begin position="1061"/>
        <end position="1072"/>
    </location>
</feature>
<feature type="compositionally biased region" description="Basic and acidic residues" evidence="2">
    <location>
        <begin position="524"/>
        <end position="534"/>
    </location>
</feature>
<dbReference type="InterPro" id="IPR007483">
    <property type="entry name" value="Hamartin"/>
</dbReference>
<dbReference type="InParanoid" id="A0A0D2A1A7"/>
<keyword evidence="4" id="KW-1185">Reference proteome</keyword>
<feature type="coiled-coil region" evidence="1">
    <location>
        <begin position="705"/>
        <end position="826"/>
    </location>
</feature>
<evidence type="ECO:0008006" key="5">
    <source>
        <dbReference type="Google" id="ProtNLM"/>
    </source>
</evidence>
<dbReference type="VEuPathDB" id="FungiDB:PV09_07971"/>
<dbReference type="PANTHER" id="PTHR15154:SF2">
    <property type="entry name" value="HAMARTIN"/>
    <property type="match status" value="1"/>
</dbReference>
<dbReference type="GO" id="GO:0033596">
    <property type="term" value="C:TSC1-TSC2 complex"/>
    <property type="evidence" value="ECO:0007669"/>
    <property type="project" value="TreeGrafter"/>
</dbReference>
<keyword evidence="1" id="KW-0175">Coiled coil</keyword>
<reference evidence="3 4" key="1">
    <citation type="submission" date="2015-01" db="EMBL/GenBank/DDBJ databases">
        <title>The Genome Sequence of Ochroconis gallopava CBS43764.</title>
        <authorList>
            <consortium name="The Broad Institute Genomics Platform"/>
            <person name="Cuomo C."/>
            <person name="de Hoog S."/>
            <person name="Gorbushina A."/>
            <person name="Stielow B."/>
            <person name="Teixiera M."/>
            <person name="Abouelleil A."/>
            <person name="Chapman S.B."/>
            <person name="Priest M."/>
            <person name="Young S.K."/>
            <person name="Wortman J."/>
            <person name="Nusbaum C."/>
            <person name="Birren B."/>
        </authorList>
    </citation>
    <scope>NUCLEOTIDE SEQUENCE [LARGE SCALE GENOMIC DNA]</scope>
    <source>
        <strain evidence="3 4">CBS 43764</strain>
    </source>
</reference>
<dbReference type="GO" id="GO:0032007">
    <property type="term" value="P:negative regulation of TOR signaling"/>
    <property type="evidence" value="ECO:0007669"/>
    <property type="project" value="TreeGrafter"/>
</dbReference>
<accession>A0A0D2A1A7</accession>
<dbReference type="GeneID" id="27315944"/>
<feature type="region of interest" description="Disordered" evidence="2">
    <location>
        <begin position="442"/>
        <end position="572"/>
    </location>
</feature>
<dbReference type="Pfam" id="PF04388">
    <property type="entry name" value="Hamartin"/>
    <property type="match status" value="2"/>
</dbReference>
<dbReference type="EMBL" id="KN847563">
    <property type="protein sequence ID" value="KIW00443.1"/>
    <property type="molecule type" value="Genomic_DNA"/>
</dbReference>
<feature type="compositionally biased region" description="Low complexity" evidence="2">
    <location>
        <begin position="921"/>
        <end position="930"/>
    </location>
</feature>
<feature type="compositionally biased region" description="Acidic residues" evidence="2">
    <location>
        <begin position="945"/>
        <end position="955"/>
    </location>
</feature>
<feature type="coiled-coil region" evidence="1">
    <location>
        <begin position="853"/>
        <end position="887"/>
    </location>
</feature>
<organism evidence="3 4">
    <name type="scientific">Verruconis gallopava</name>
    <dbReference type="NCBI Taxonomy" id="253628"/>
    <lineage>
        <taxon>Eukaryota</taxon>
        <taxon>Fungi</taxon>
        <taxon>Dikarya</taxon>
        <taxon>Ascomycota</taxon>
        <taxon>Pezizomycotina</taxon>
        <taxon>Dothideomycetes</taxon>
        <taxon>Pleosporomycetidae</taxon>
        <taxon>Venturiales</taxon>
        <taxon>Sympoventuriaceae</taxon>
        <taxon>Verruconis</taxon>
    </lineage>
</organism>
<dbReference type="PANTHER" id="PTHR15154">
    <property type="entry name" value="HAMARTIN"/>
    <property type="match status" value="1"/>
</dbReference>
<feature type="region of interest" description="Disordered" evidence="2">
    <location>
        <begin position="919"/>
        <end position="1085"/>
    </location>
</feature>
<evidence type="ECO:0000313" key="4">
    <source>
        <dbReference type="Proteomes" id="UP000053259"/>
    </source>
</evidence>
<dbReference type="RefSeq" id="XP_016210312.1">
    <property type="nucleotide sequence ID" value="XM_016361808.1"/>
</dbReference>
<dbReference type="STRING" id="253628.A0A0D2A1A7"/>
<evidence type="ECO:0000313" key="3">
    <source>
        <dbReference type="EMBL" id="KIW00443.1"/>
    </source>
</evidence>
<evidence type="ECO:0000256" key="2">
    <source>
        <dbReference type="SAM" id="MobiDB-lite"/>
    </source>
</evidence>
<dbReference type="HOGENOM" id="CLU_004261_0_0_1"/>
<dbReference type="AlphaFoldDB" id="A0A0D2A1A7"/>
<proteinExistence type="predicted"/>
<sequence>MSHGSLKETVKALHAAFAGDAHTLTPLPDELHHTIEAFLERNPHPDDGEAQRLHDELLSLHNKYIAATPDKLGPFVHVLRLLQPAIRGEKRLEDWWLLVIRPVVDAIGHRRDTVDDAREFLLGVLLFDPDDDPNGEHAALSAKFVSRVLEAYMGRCKVPTLESDEILPEDEFVAQELEGILVAFGRKRPLELLRAVDAELVKKERRLQALSLLSSFVRMQPPHLHLVMETPILQHLHSCLLIDLSGTVVDLALTVLIMLLPHIASSLSASMSKLFVIYARILCWDQYTAISSESDPCRDDGDAVSPDRASDGDLAGARALEVDTEWQPLDRLFNSLEAFSPKANYLFTFLYGLFPHNFMNFIRKPRRFLRSKNYPYADDLNLYQELIRRRTEAHRVSHRLHPSFFTSTPEDELTDNRLLKMEPTDLVTECLALCITMPSVLNVPGPPPTSKLPDLPKDARKPKLNIRPDALLAGDPDEMTNAATSPTEGRSQSSWRNTQSTTLTVATSPGQPDANLAPPPGAESSREASPKRVEGTSPPKEGPPSRPTSRHREPKSPRSRKTFNPYSDAEPLPKLQVFAQSLSGSPRSNESSAHDAAYSVAILQREVMLLKNDLNFERFQKAQYLAQIGQLQRKNLTEATTESQTQSLLNKNRTLSDKLRKADELYAQLKKETAMSRAQAKKTEEILSQKLRVYRDEEKHRQVEVQRLRVELDATKKECEALRKLVVESENREHDARNELSALKIDLEAMDNLRHRFQELEAKVRQYELSELDAERAREDHDLLQTELETAQLTIQSRDAELDRLRKTYEQKIVALENRIRKEKTAAATATGPPPASDAPLPDSIQQMIDSALAASNAKYAQIKKNYKRLNEKYIELEVKFQELESGRASPNNSNTTGSLRPGSVLSLTRYAEDAKLPTAVSSSGVSRVQSGRRPHAFSDPNALLEEEMSADEDTSATATPTAGQRAPARANTYANKSRFESLAGSRQMPARGISPPPLERPSRSNSFTHDFQVGAAPSQRSSVQALDLQTSRKVAANSEVRVHGRGGAQNIGRKTTSSGKDGKKPASDSKTAKTGGFRGLKGIM</sequence>
<feature type="region of interest" description="Disordered" evidence="2">
    <location>
        <begin position="293"/>
        <end position="312"/>
    </location>
</feature>
<dbReference type="GO" id="GO:0051726">
    <property type="term" value="P:regulation of cell cycle"/>
    <property type="evidence" value="ECO:0007669"/>
    <property type="project" value="TreeGrafter"/>
</dbReference>
<gene>
    <name evidence="3" type="ORF">PV09_07971</name>
</gene>
<name>A0A0D2A1A7_9PEZI</name>
<dbReference type="Proteomes" id="UP000053259">
    <property type="component" value="Unassembled WGS sequence"/>
</dbReference>
<evidence type="ECO:0000256" key="1">
    <source>
        <dbReference type="SAM" id="Coils"/>
    </source>
</evidence>
<protein>
    <recommendedName>
        <fullName evidence="5">Tuberous sclerosis 1</fullName>
    </recommendedName>
</protein>